<dbReference type="Pfam" id="PF00155">
    <property type="entry name" value="Aminotran_1_2"/>
    <property type="match status" value="1"/>
</dbReference>
<evidence type="ECO:0000313" key="2">
    <source>
        <dbReference type="EMBL" id="KAE8393397.1"/>
    </source>
</evidence>
<dbReference type="GO" id="GO:0030170">
    <property type="term" value="F:pyridoxal phosphate binding"/>
    <property type="evidence" value="ECO:0007669"/>
    <property type="project" value="InterPro"/>
</dbReference>
<dbReference type="Gene3D" id="3.90.1150.10">
    <property type="entry name" value="Aspartate Aminotransferase, domain 1"/>
    <property type="match status" value="1"/>
</dbReference>
<dbReference type="InterPro" id="IPR015422">
    <property type="entry name" value="PyrdxlP-dep_Trfase_small"/>
</dbReference>
<dbReference type="InterPro" id="IPR015424">
    <property type="entry name" value="PyrdxlP-dep_Trfase"/>
</dbReference>
<dbReference type="AlphaFoldDB" id="A0A5N7CHN0"/>
<dbReference type="OrthoDB" id="10263824at2759"/>
<sequence length="58" mass="6312">MANSSHIVPMLVGDAPDTEKASDLLHSNFGIYVQPINYPTVPLGQERLRITPNTGTYA</sequence>
<dbReference type="SUPFAM" id="SSF53383">
    <property type="entry name" value="PLP-dependent transferases"/>
    <property type="match status" value="1"/>
</dbReference>
<gene>
    <name evidence="2" type="ORF">BDV23DRAFT_149598</name>
</gene>
<evidence type="ECO:0000259" key="1">
    <source>
        <dbReference type="Pfam" id="PF00155"/>
    </source>
</evidence>
<dbReference type="InterPro" id="IPR004839">
    <property type="entry name" value="Aminotransferase_I/II_large"/>
</dbReference>
<organism evidence="2">
    <name type="scientific">Petromyces alliaceus</name>
    <name type="common">Aspergillus alliaceus</name>
    <dbReference type="NCBI Taxonomy" id="209559"/>
    <lineage>
        <taxon>Eukaryota</taxon>
        <taxon>Fungi</taxon>
        <taxon>Dikarya</taxon>
        <taxon>Ascomycota</taxon>
        <taxon>Pezizomycotina</taxon>
        <taxon>Eurotiomycetes</taxon>
        <taxon>Eurotiomycetidae</taxon>
        <taxon>Eurotiales</taxon>
        <taxon>Aspergillaceae</taxon>
        <taxon>Aspergillus</taxon>
        <taxon>Aspergillus subgen. Circumdati</taxon>
    </lineage>
</organism>
<dbReference type="EMBL" id="ML735230">
    <property type="protein sequence ID" value="KAE8393397.1"/>
    <property type="molecule type" value="Genomic_DNA"/>
</dbReference>
<proteinExistence type="predicted"/>
<protein>
    <recommendedName>
        <fullName evidence="1">Aminotransferase class I/classII large domain-containing protein</fullName>
    </recommendedName>
</protein>
<feature type="domain" description="Aminotransferase class I/classII large" evidence="1">
    <location>
        <begin position="3"/>
        <end position="53"/>
    </location>
</feature>
<name>A0A5N7CHN0_PETAA</name>
<reference evidence="2" key="1">
    <citation type="submission" date="2019-04" db="EMBL/GenBank/DDBJ databases">
        <title>Friends and foes A comparative genomics studyof 23 Aspergillus species from section Flavi.</title>
        <authorList>
            <consortium name="DOE Joint Genome Institute"/>
            <person name="Kjaerbolling I."/>
            <person name="Vesth T."/>
            <person name="Frisvad J.C."/>
            <person name="Nybo J.L."/>
            <person name="Theobald S."/>
            <person name="Kildgaard S."/>
            <person name="Isbrandt T."/>
            <person name="Kuo A."/>
            <person name="Sato A."/>
            <person name="Lyhne E.K."/>
            <person name="Kogle M.E."/>
            <person name="Wiebenga A."/>
            <person name="Kun R.S."/>
            <person name="Lubbers R.J."/>
            <person name="Makela M.R."/>
            <person name="Barry K."/>
            <person name="Chovatia M."/>
            <person name="Clum A."/>
            <person name="Daum C."/>
            <person name="Haridas S."/>
            <person name="He G."/>
            <person name="LaButti K."/>
            <person name="Lipzen A."/>
            <person name="Mondo S."/>
            <person name="Riley R."/>
            <person name="Salamov A."/>
            <person name="Simmons B.A."/>
            <person name="Magnuson J.K."/>
            <person name="Henrissat B."/>
            <person name="Mortensen U.H."/>
            <person name="Larsen T.O."/>
            <person name="Devries R.P."/>
            <person name="Grigoriev I.V."/>
            <person name="Machida M."/>
            <person name="Baker S.E."/>
            <person name="Andersen M.R."/>
        </authorList>
    </citation>
    <scope>NUCLEOTIDE SEQUENCE [LARGE SCALE GENOMIC DNA]</scope>
    <source>
        <strain evidence="2">IBT 14317</strain>
    </source>
</reference>
<accession>A0A5N7CHN0</accession>
<dbReference type="Proteomes" id="UP000326877">
    <property type="component" value="Unassembled WGS sequence"/>
</dbReference>